<evidence type="ECO:0000256" key="1">
    <source>
        <dbReference type="ARBA" id="ARBA00004651"/>
    </source>
</evidence>
<sequence>MSIIIKLFLTFFKIGAFTFGGGYAMIPLIQVEVVDKNKWIDNEEFLDIIAIAQSSPGAIAVNSAIFIGYKIGGIIGALACMLGVILPSFIIILIISMFLFKYRNNEVVSKIFLGVRPAVVALIISAVYKLTKTSRIKKKLLIISLITLILVVFVNISPVVMVLVGGFGAIVYFGYKS</sequence>
<feature type="transmembrane region" description="Helical" evidence="7">
    <location>
        <begin position="111"/>
        <end position="128"/>
    </location>
</feature>
<protein>
    <submittedName>
        <fullName evidence="8">Chromate transporter</fullName>
    </submittedName>
</protein>
<comment type="similarity">
    <text evidence="2">Belongs to the chromate ion transporter (CHR) (TC 2.A.51) family.</text>
</comment>
<keyword evidence="3" id="KW-1003">Cell membrane</keyword>
<keyword evidence="4 7" id="KW-0812">Transmembrane</keyword>
<name>A0A096BG52_9FIRM</name>
<comment type="caution">
    <text evidence="8">The sequence shown here is derived from an EMBL/GenBank/DDBJ whole genome shotgun (WGS) entry which is preliminary data.</text>
</comment>
<proteinExistence type="inferred from homology"/>
<dbReference type="EMBL" id="AZTB01000054">
    <property type="protein sequence ID" value="KGG79852.1"/>
    <property type="molecule type" value="Genomic_DNA"/>
</dbReference>
<evidence type="ECO:0000313" key="8">
    <source>
        <dbReference type="EMBL" id="KGG79852.1"/>
    </source>
</evidence>
<evidence type="ECO:0000256" key="2">
    <source>
        <dbReference type="ARBA" id="ARBA00005262"/>
    </source>
</evidence>
<dbReference type="Proteomes" id="UP000029622">
    <property type="component" value="Unassembled WGS sequence"/>
</dbReference>
<dbReference type="PANTHER" id="PTHR43663:SF2">
    <property type="entry name" value="CHROMATE TRANSPORT PROTEIN-RELATED"/>
    <property type="match status" value="1"/>
</dbReference>
<comment type="subcellular location">
    <subcellularLocation>
        <location evidence="1">Cell membrane</location>
        <topology evidence="1">Multi-pass membrane protein</topology>
    </subcellularLocation>
</comment>
<dbReference type="InterPro" id="IPR052518">
    <property type="entry name" value="CHR_Transporter"/>
</dbReference>
<dbReference type="InterPro" id="IPR003370">
    <property type="entry name" value="Chromate_transpt"/>
</dbReference>
<dbReference type="RefSeq" id="WP_035164253.1">
    <property type="nucleotide sequence ID" value="NZ_AZTB01000054.1"/>
</dbReference>
<dbReference type="PANTHER" id="PTHR43663">
    <property type="entry name" value="CHROMATE TRANSPORT PROTEIN-RELATED"/>
    <property type="match status" value="1"/>
</dbReference>
<gene>
    <name evidence="8" type="ORF">Y919_09585</name>
</gene>
<evidence type="ECO:0000256" key="7">
    <source>
        <dbReference type="SAM" id="Phobius"/>
    </source>
</evidence>
<evidence type="ECO:0000256" key="4">
    <source>
        <dbReference type="ARBA" id="ARBA00022692"/>
    </source>
</evidence>
<feature type="transmembrane region" description="Helical" evidence="7">
    <location>
        <begin position="74"/>
        <end position="99"/>
    </location>
</feature>
<evidence type="ECO:0000256" key="6">
    <source>
        <dbReference type="ARBA" id="ARBA00023136"/>
    </source>
</evidence>
<dbReference type="AlphaFoldDB" id="A0A096BG52"/>
<dbReference type="GO" id="GO:0015109">
    <property type="term" value="F:chromate transmembrane transporter activity"/>
    <property type="evidence" value="ECO:0007669"/>
    <property type="project" value="InterPro"/>
</dbReference>
<evidence type="ECO:0000313" key="9">
    <source>
        <dbReference type="Proteomes" id="UP000029622"/>
    </source>
</evidence>
<dbReference type="STRING" id="1156417.Y919_09585"/>
<accession>A0A096BG52</accession>
<feature type="transmembrane region" description="Helical" evidence="7">
    <location>
        <begin position="140"/>
        <end position="173"/>
    </location>
</feature>
<evidence type="ECO:0000256" key="3">
    <source>
        <dbReference type="ARBA" id="ARBA00022475"/>
    </source>
</evidence>
<feature type="transmembrane region" description="Helical" evidence="7">
    <location>
        <begin position="46"/>
        <end position="67"/>
    </location>
</feature>
<keyword evidence="6 7" id="KW-0472">Membrane</keyword>
<dbReference type="Pfam" id="PF02417">
    <property type="entry name" value="Chromate_transp"/>
    <property type="match status" value="1"/>
</dbReference>
<evidence type="ECO:0000256" key="5">
    <source>
        <dbReference type="ARBA" id="ARBA00022989"/>
    </source>
</evidence>
<feature type="transmembrane region" description="Helical" evidence="7">
    <location>
        <begin position="7"/>
        <end position="26"/>
    </location>
</feature>
<organism evidence="8 9">
    <name type="scientific">Caloranaerobacter azorensis H53214</name>
    <dbReference type="NCBI Taxonomy" id="1156417"/>
    <lineage>
        <taxon>Bacteria</taxon>
        <taxon>Bacillati</taxon>
        <taxon>Bacillota</taxon>
        <taxon>Tissierellia</taxon>
        <taxon>Tissierellales</taxon>
        <taxon>Thermohalobacteraceae</taxon>
        <taxon>Caloranaerobacter</taxon>
    </lineage>
</organism>
<keyword evidence="5 7" id="KW-1133">Transmembrane helix</keyword>
<reference evidence="8 9" key="1">
    <citation type="submission" date="2013-12" db="EMBL/GenBank/DDBJ databases">
        <title>Draft genome sequence of Caloranaerobacter sp. H53214.</title>
        <authorList>
            <person name="Jiang L.J."/>
            <person name="Shao Z.Z."/>
            <person name="Long M.N."/>
        </authorList>
    </citation>
    <scope>NUCLEOTIDE SEQUENCE [LARGE SCALE GENOMIC DNA]</scope>
    <source>
        <strain evidence="8 9">H53214</strain>
    </source>
</reference>
<dbReference type="GO" id="GO:0005886">
    <property type="term" value="C:plasma membrane"/>
    <property type="evidence" value="ECO:0007669"/>
    <property type="project" value="UniProtKB-SubCell"/>
</dbReference>